<evidence type="ECO:0000256" key="3">
    <source>
        <dbReference type="SAM" id="MobiDB-lite"/>
    </source>
</evidence>
<dbReference type="FunFam" id="2.40.30.170:FF:000010">
    <property type="entry name" value="Efflux RND transporter periplasmic adaptor subunit"/>
    <property type="match status" value="1"/>
</dbReference>
<feature type="region of interest" description="Disordered" evidence="3">
    <location>
        <begin position="28"/>
        <end position="56"/>
    </location>
</feature>
<dbReference type="EMBL" id="JACHIA010000011">
    <property type="protein sequence ID" value="MBB6071928.1"/>
    <property type="molecule type" value="Genomic_DNA"/>
</dbReference>
<dbReference type="InterPro" id="IPR058649">
    <property type="entry name" value="CzcB_C"/>
</dbReference>
<evidence type="ECO:0000259" key="6">
    <source>
        <dbReference type="Pfam" id="PF25973"/>
    </source>
</evidence>
<comment type="caution">
    <text evidence="8">The sequence shown here is derived from an EMBL/GenBank/DDBJ whole genome shotgun (WGS) entry which is preliminary data.</text>
</comment>
<name>A0A841H1S7_9BACT</name>
<dbReference type="Pfam" id="PF25954">
    <property type="entry name" value="Beta-barrel_RND_2"/>
    <property type="match status" value="1"/>
</dbReference>
<comment type="similarity">
    <text evidence="1">Belongs to the membrane fusion protein (MFP) (TC 8.A.1) family.</text>
</comment>
<feature type="chain" id="PRO_5032511036" evidence="4">
    <location>
        <begin position="27"/>
        <end position="403"/>
    </location>
</feature>
<sequence length="403" mass="42173">MTNSTHIRRALHLVILIALLALSACGGDGEPAKEQKEETPHAGEHEESGPAEQAEEGRITLSEAAYRTAGIRVEAVAAEAVAGAGSGLQVPGQVEFEPERVAMVSPRASGRIERLTVVEGDRVRAGQTVALVSSREFLIAQTDLVQAVRRARVLAGTQDAAGAEALADAARRRLRLLGVSDAAIRRVADTGEIAAVMPVPAPFGGSIVETHALAGQALEAGAPLFKIADLSSVDVAAEVPERSMPLLRIGQRAAITLAAYPALRFEGRVERLRDQLDPATRTVKAIIHVPNPQRSLRPGMFASVTLDAPAEAALRTGAATLLTIPEAALVTEGEARYVFVEVGPRAFERRAVRVEALSAPGSTVPAVGRVAVRSGLAAGERIAVSGAFTLKSEMGKAGFEHGH</sequence>
<evidence type="ECO:0000313" key="9">
    <source>
        <dbReference type="Proteomes" id="UP000582837"/>
    </source>
</evidence>
<dbReference type="Gene3D" id="2.40.50.100">
    <property type="match status" value="1"/>
</dbReference>
<evidence type="ECO:0000259" key="5">
    <source>
        <dbReference type="Pfam" id="PF25954"/>
    </source>
</evidence>
<dbReference type="Gene3D" id="2.40.30.170">
    <property type="match status" value="1"/>
</dbReference>
<dbReference type="PANTHER" id="PTHR30097:SF4">
    <property type="entry name" value="SLR6042 PROTEIN"/>
    <property type="match status" value="1"/>
</dbReference>
<dbReference type="Gene3D" id="6.10.140.730">
    <property type="match status" value="1"/>
</dbReference>
<dbReference type="Pfam" id="PF25975">
    <property type="entry name" value="CzcB_C"/>
    <property type="match status" value="1"/>
</dbReference>
<protein>
    <submittedName>
        <fullName evidence="8">RND family efflux transporter MFP subunit</fullName>
    </submittedName>
</protein>
<dbReference type="Proteomes" id="UP000582837">
    <property type="component" value="Unassembled WGS sequence"/>
</dbReference>
<dbReference type="Gene3D" id="2.40.420.20">
    <property type="match status" value="1"/>
</dbReference>
<keyword evidence="4" id="KW-0732">Signal</keyword>
<dbReference type="GO" id="GO:0022857">
    <property type="term" value="F:transmembrane transporter activity"/>
    <property type="evidence" value="ECO:0007669"/>
    <property type="project" value="InterPro"/>
</dbReference>
<evidence type="ECO:0000256" key="1">
    <source>
        <dbReference type="ARBA" id="ARBA00009477"/>
    </source>
</evidence>
<dbReference type="GO" id="GO:0046914">
    <property type="term" value="F:transition metal ion binding"/>
    <property type="evidence" value="ECO:0007669"/>
    <property type="project" value="TreeGrafter"/>
</dbReference>
<proteinExistence type="inferred from homology"/>
<evidence type="ECO:0000259" key="7">
    <source>
        <dbReference type="Pfam" id="PF25975"/>
    </source>
</evidence>
<dbReference type="GO" id="GO:0016020">
    <property type="term" value="C:membrane"/>
    <property type="evidence" value="ECO:0007669"/>
    <property type="project" value="InterPro"/>
</dbReference>
<evidence type="ECO:0000313" key="8">
    <source>
        <dbReference type="EMBL" id="MBB6071928.1"/>
    </source>
</evidence>
<feature type="domain" description="CzcB-like barrel-sandwich hybrid" evidence="6">
    <location>
        <begin position="100"/>
        <end position="229"/>
    </location>
</feature>
<dbReference type="Pfam" id="PF25973">
    <property type="entry name" value="BSH_CzcB"/>
    <property type="match status" value="1"/>
</dbReference>
<feature type="signal peptide" evidence="4">
    <location>
        <begin position="1"/>
        <end position="26"/>
    </location>
</feature>
<dbReference type="NCBIfam" id="TIGR01730">
    <property type="entry name" value="RND_mfp"/>
    <property type="match status" value="1"/>
</dbReference>
<dbReference type="RefSeq" id="WP_170035375.1">
    <property type="nucleotide sequence ID" value="NZ_JABDTL010000001.1"/>
</dbReference>
<evidence type="ECO:0000256" key="4">
    <source>
        <dbReference type="SAM" id="SignalP"/>
    </source>
</evidence>
<keyword evidence="9" id="KW-1185">Reference proteome</keyword>
<keyword evidence="2" id="KW-0813">Transport</keyword>
<dbReference type="InterPro" id="IPR051909">
    <property type="entry name" value="MFP_Cation_Efflux"/>
</dbReference>
<dbReference type="InterPro" id="IPR058647">
    <property type="entry name" value="BSH_CzcB-like"/>
</dbReference>
<gene>
    <name evidence="8" type="ORF">HNQ61_003588</name>
</gene>
<dbReference type="GO" id="GO:0030288">
    <property type="term" value="C:outer membrane-bounded periplasmic space"/>
    <property type="evidence" value="ECO:0007669"/>
    <property type="project" value="TreeGrafter"/>
</dbReference>
<reference evidence="8 9" key="1">
    <citation type="submission" date="2020-08" db="EMBL/GenBank/DDBJ databases">
        <title>Genomic Encyclopedia of Type Strains, Phase IV (KMG-IV): sequencing the most valuable type-strain genomes for metagenomic binning, comparative biology and taxonomic classification.</title>
        <authorList>
            <person name="Goeker M."/>
        </authorList>
    </citation>
    <scope>NUCLEOTIDE SEQUENCE [LARGE SCALE GENOMIC DNA]</scope>
    <source>
        <strain evidence="8 9">DSM 29007</strain>
    </source>
</reference>
<dbReference type="GO" id="GO:0015679">
    <property type="term" value="P:plasma membrane copper ion transport"/>
    <property type="evidence" value="ECO:0007669"/>
    <property type="project" value="TreeGrafter"/>
</dbReference>
<dbReference type="PANTHER" id="PTHR30097">
    <property type="entry name" value="CATION EFFLUX SYSTEM PROTEIN CUSB"/>
    <property type="match status" value="1"/>
</dbReference>
<dbReference type="GO" id="GO:0060003">
    <property type="term" value="P:copper ion export"/>
    <property type="evidence" value="ECO:0007669"/>
    <property type="project" value="TreeGrafter"/>
</dbReference>
<evidence type="ECO:0000256" key="2">
    <source>
        <dbReference type="ARBA" id="ARBA00022448"/>
    </source>
</evidence>
<dbReference type="SUPFAM" id="SSF111369">
    <property type="entry name" value="HlyD-like secretion proteins"/>
    <property type="match status" value="1"/>
</dbReference>
<feature type="domain" description="CusB-like beta-barrel" evidence="5">
    <location>
        <begin position="235"/>
        <end position="308"/>
    </location>
</feature>
<dbReference type="InterPro" id="IPR006143">
    <property type="entry name" value="RND_pump_MFP"/>
</dbReference>
<organism evidence="8 9">
    <name type="scientific">Longimicrobium terrae</name>
    <dbReference type="NCBI Taxonomy" id="1639882"/>
    <lineage>
        <taxon>Bacteria</taxon>
        <taxon>Pseudomonadati</taxon>
        <taxon>Gemmatimonadota</taxon>
        <taxon>Longimicrobiia</taxon>
        <taxon>Longimicrobiales</taxon>
        <taxon>Longimicrobiaceae</taxon>
        <taxon>Longimicrobium</taxon>
    </lineage>
</organism>
<feature type="compositionally biased region" description="Basic and acidic residues" evidence="3">
    <location>
        <begin position="30"/>
        <end position="48"/>
    </location>
</feature>
<accession>A0A841H1S7</accession>
<dbReference type="AlphaFoldDB" id="A0A841H1S7"/>
<dbReference type="InterPro" id="IPR058792">
    <property type="entry name" value="Beta-barrel_RND_2"/>
</dbReference>
<feature type="domain" description="CzcB-like C-terminal circularly permuted SH3-like" evidence="7">
    <location>
        <begin position="322"/>
        <end position="391"/>
    </location>
</feature>